<dbReference type="Proteomes" id="UP000028073">
    <property type="component" value="Unassembled WGS sequence"/>
</dbReference>
<evidence type="ECO:0000313" key="2">
    <source>
        <dbReference type="EMBL" id="KEQ18491.1"/>
    </source>
</evidence>
<name>A0A081NJ68_9GAMM</name>
<dbReference type="STRING" id="1137799.GZ78_13485"/>
<evidence type="ECO:0008006" key="4">
    <source>
        <dbReference type="Google" id="ProtNLM"/>
    </source>
</evidence>
<protein>
    <recommendedName>
        <fullName evidence="4">OTU domain-containing protein</fullName>
    </recommendedName>
</protein>
<dbReference type="RefSeq" id="WP_034835882.1">
    <property type="nucleotide sequence ID" value="NZ_JOKH01000002.1"/>
</dbReference>
<evidence type="ECO:0000313" key="3">
    <source>
        <dbReference type="Proteomes" id="UP000028073"/>
    </source>
</evidence>
<reference evidence="2 3" key="1">
    <citation type="submission" date="2014-06" db="EMBL/GenBank/DDBJ databases">
        <title>Whole Genome Sequences of Three Symbiotic Endozoicomonas Bacteria.</title>
        <authorList>
            <person name="Neave M.J."/>
            <person name="Apprill A."/>
            <person name="Voolstra C.R."/>
        </authorList>
    </citation>
    <scope>NUCLEOTIDE SEQUENCE [LARGE SCALE GENOMIC DNA]</scope>
    <source>
        <strain evidence="2 3">DSM 25634</strain>
    </source>
</reference>
<dbReference type="EMBL" id="JOKH01000002">
    <property type="protein sequence ID" value="KEQ18491.1"/>
    <property type="molecule type" value="Genomic_DNA"/>
</dbReference>
<organism evidence="2 3">
    <name type="scientific">Endozoicomonas numazuensis</name>
    <dbReference type="NCBI Taxonomy" id="1137799"/>
    <lineage>
        <taxon>Bacteria</taxon>
        <taxon>Pseudomonadati</taxon>
        <taxon>Pseudomonadota</taxon>
        <taxon>Gammaproteobacteria</taxon>
        <taxon>Oceanospirillales</taxon>
        <taxon>Endozoicomonadaceae</taxon>
        <taxon>Endozoicomonas</taxon>
    </lineage>
</organism>
<proteinExistence type="predicted"/>
<dbReference type="OrthoDB" id="9816601at2"/>
<sequence length="1489" mass="169621">MLGQLESLNNQLQSLGCHEREELGASAGQQGIALKAGNTKSWTGMLVSIARHQGVSKEERAALIEKLEGLCELADEFSKKSNLKERLITPIKDAGRAVTSQDLVEITQALKSCERASYEDLTHWFVQDLPVVLGQEKRNAEKVDPSLVAKIVKEMDAQLKKYNVEHLAVILPRALDRARSHRQCHASFVEAAKQIAEKHNVDFFAPEMTPEQRILFMRYRSLFGQNDISDMDLHYGVIHNILDGAIFNSTGIRPKQMARRADLPKALGVIQQRKLQSERERMPEPPRPPAAKKEGLQHPLKPLHKKTSDSTLANEQYDRQQAINILGEGSDETVEKLLTRSRVPEQLAVKYHSAFTDFRQRISAEEFSDNELCRALEQEMIDPTIFHQTNYTSAQLRALVELDNLKIKLAQEALGIVSRAAEVQMLSDDERAVKDILMGSNFTVEEAEPLAIQLVQGQWINTAQLKGEKEVQKRRDMVSDALGNLKLQETGSVQGAQDEVLGSPKSLPVMSLKKMLVLPDPMEQINQLKETLYRIENSRERVDALVDAGYLNFEVLKLCAHDPEADVTFKNHLEQRKADYRKNEGPLPGEQKDLWQTHIEQFQLYLHYKDLRYETLNALTRQFCELCSDPGIASAQKEELIKIYFETYLPKVSENTKKAQVIELILKNVEKFRPRVDQQLFVKLEQELKALVPEEVPLPLPSPVDIHPPQSLARPEAGMVMPEAEIMPDPALRRFESVLSHYGQKYKLSERDLEIIRRMPPVDIESQQFDHQMFAWATLRDKAIPLSFLEFHGLASKNMITEEMCEEVIVSYAFMSKGMDSQEGKRLFKESAVPIMKAYCKSHPALAAASEAELENLTVLNLWNPRLKSDLDAMINLYAMHSVLSDQHLYTRDLAYAASEHLVTPSEAAHASTYVPDEVERMKQLRSQASGDAYFQTMSQVPEVGEISRTPSLTTFQVCDELVQYHNKPAVYFRAHMENQPEHRNKINSCIMHLGLATAHISLSNQYELEDKIRGWCGFRPEEQQWSIYLCNVLSEYIREKQANPATGLDFFKRYDQEVQNHMRIVIWNMGEQQLSGMAERMKQYTPLLEASSVTGQFAKHIGEREDFQNSYNRPEVTRFLVNELGSRLGQKTVPDGSCGFHAIAHTTGDSPLEVRRRCAWAARDVDVYVRTKDIKQLSSADPAYVNRVVRAAEQRLQSEEELIIAFESPPGNRVEFLNHPLEEEGVPNGRVPEDYWMKTEDLQFVSVAYGRPSIYVINPAILVEGNQPVEFCFNEFGERELLWGDMDRAHQLLGQKDTIGLMNLGRKGWEHWEPIVPLPAYQRPPRSAARVAPEPVALQKEPHRYQQRLDQQRGHMESLRVENRAVAGQAFVAPELRIKQLDRFRVEIKSDPNTVSENISFSPGKAIDAKVEEVEVELKPVVEQEDVGIIAKEKPTIEGQIVGTRPSMWAVGMPLDPHLVCHKCNIQYQVGGIQYLRRHINEFDHKIE</sequence>
<accession>A0A081NJ68</accession>
<gene>
    <name evidence="2" type="ORF">GZ78_13485</name>
</gene>
<keyword evidence="3" id="KW-1185">Reference proteome</keyword>
<evidence type="ECO:0000256" key="1">
    <source>
        <dbReference type="SAM" id="MobiDB-lite"/>
    </source>
</evidence>
<comment type="caution">
    <text evidence="2">The sequence shown here is derived from an EMBL/GenBank/DDBJ whole genome shotgun (WGS) entry which is preliminary data.</text>
</comment>
<feature type="region of interest" description="Disordered" evidence="1">
    <location>
        <begin position="272"/>
        <end position="313"/>
    </location>
</feature>
<feature type="compositionally biased region" description="Basic and acidic residues" evidence="1">
    <location>
        <begin position="275"/>
        <end position="284"/>
    </location>
</feature>
<dbReference type="CDD" id="cd22744">
    <property type="entry name" value="OTU"/>
    <property type="match status" value="1"/>
</dbReference>